<dbReference type="EMBL" id="JAJFAZ020000001">
    <property type="protein sequence ID" value="KAI5356435.1"/>
    <property type="molecule type" value="Genomic_DNA"/>
</dbReference>
<feature type="region of interest" description="Disordered" evidence="1">
    <location>
        <begin position="1"/>
        <end position="37"/>
    </location>
</feature>
<sequence>MVGGGVLQEEGRVEEAPDADESAPPRHSRPRHRSGGLRRLPCRRASLQPPHFSFCCFLISRSFSLSFRLYHLCYSLSFISQMGAPAQHEEQSLEFLSFKMLLLLLEWLHLKIASVESACFVIFICL</sequence>
<dbReference type="AlphaFoldDB" id="A0AAD5F891"/>
<comment type="caution">
    <text evidence="2">The sequence shown here is derived from an EMBL/GenBank/DDBJ whole genome shotgun (WGS) entry which is preliminary data.</text>
</comment>
<evidence type="ECO:0000313" key="2">
    <source>
        <dbReference type="EMBL" id="KAI5356435.1"/>
    </source>
</evidence>
<evidence type="ECO:0000313" key="3">
    <source>
        <dbReference type="Proteomes" id="UP001054821"/>
    </source>
</evidence>
<feature type="compositionally biased region" description="Basic residues" evidence="1">
    <location>
        <begin position="26"/>
        <end position="37"/>
    </location>
</feature>
<proteinExistence type="predicted"/>
<reference evidence="2 3" key="1">
    <citation type="journal article" date="2022" name="G3 (Bethesda)">
        <title>Whole-genome sequence and methylome profiling of the almond [Prunus dulcis (Mill.) D.A. Webb] cultivar 'Nonpareil'.</title>
        <authorList>
            <person name="D'Amico-Willman K.M."/>
            <person name="Ouma W.Z."/>
            <person name="Meulia T."/>
            <person name="Sideli G.M."/>
            <person name="Gradziel T.M."/>
            <person name="Fresnedo-Ramirez J."/>
        </authorList>
    </citation>
    <scope>NUCLEOTIDE SEQUENCE [LARGE SCALE GENOMIC DNA]</scope>
    <source>
        <strain evidence="2">Clone GOH B32 T37-40</strain>
    </source>
</reference>
<protein>
    <submittedName>
        <fullName evidence="2">Uncharacterized protein</fullName>
    </submittedName>
</protein>
<accession>A0AAD5F891</accession>
<name>A0AAD5F891_PRUDU</name>
<dbReference type="Proteomes" id="UP001054821">
    <property type="component" value="Chromosome 1"/>
</dbReference>
<keyword evidence="3" id="KW-1185">Reference proteome</keyword>
<gene>
    <name evidence="2" type="ORF">L3X38_009330</name>
</gene>
<organism evidence="2 3">
    <name type="scientific">Prunus dulcis</name>
    <name type="common">Almond</name>
    <name type="synonym">Amygdalus dulcis</name>
    <dbReference type="NCBI Taxonomy" id="3755"/>
    <lineage>
        <taxon>Eukaryota</taxon>
        <taxon>Viridiplantae</taxon>
        <taxon>Streptophyta</taxon>
        <taxon>Embryophyta</taxon>
        <taxon>Tracheophyta</taxon>
        <taxon>Spermatophyta</taxon>
        <taxon>Magnoliopsida</taxon>
        <taxon>eudicotyledons</taxon>
        <taxon>Gunneridae</taxon>
        <taxon>Pentapetalae</taxon>
        <taxon>rosids</taxon>
        <taxon>fabids</taxon>
        <taxon>Rosales</taxon>
        <taxon>Rosaceae</taxon>
        <taxon>Amygdaloideae</taxon>
        <taxon>Amygdaleae</taxon>
        <taxon>Prunus</taxon>
    </lineage>
</organism>
<evidence type="ECO:0000256" key="1">
    <source>
        <dbReference type="SAM" id="MobiDB-lite"/>
    </source>
</evidence>